<dbReference type="PANTHER" id="PTHR15243">
    <property type="entry name" value="SERINE/THREONINE-PROTEIN KINASE 19"/>
    <property type="match status" value="1"/>
</dbReference>
<name>S8DU94_9LAMI</name>
<organism evidence="2 3">
    <name type="scientific">Genlisea aurea</name>
    <dbReference type="NCBI Taxonomy" id="192259"/>
    <lineage>
        <taxon>Eukaryota</taxon>
        <taxon>Viridiplantae</taxon>
        <taxon>Streptophyta</taxon>
        <taxon>Embryophyta</taxon>
        <taxon>Tracheophyta</taxon>
        <taxon>Spermatophyta</taxon>
        <taxon>Magnoliopsida</taxon>
        <taxon>eudicotyledons</taxon>
        <taxon>Gunneridae</taxon>
        <taxon>Pentapetalae</taxon>
        <taxon>asterids</taxon>
        <taxon>lamiids</taxon>
        <taxon>Lamiales</taxon>
        <taxon>Lentibulariaceae</taxon>
        <taxon>Genlisea</taxon>
    </lineage>
</organism>
<dbReference type="AlphaFoldDB" id="S8DU94"/>
<comment type="caution">
    <text evidence="2">The sequence shown here is derived from an EMBL/GenBank/DDBJ whole genome shotgun (WGS) entry which is preliminary data.</text>
</comment>
<keyword evidence="3" id="KW-1185">Reference proteome</keyword>
<sequence>CSLLRLGGKVTEGDVSQLLNAGVLIRRLIDPNTYWFSIPNIGPVLKGLARGRNEVVSTIKRRKYKEIPLSLLETKRLRYSILDVRFHLRDLMGSGHLKVVATPTGLVVRVAAD</sequence>
<evidence type="ECO:0000313" key="2">
    <source>
        <dbReference type="EMBL" id="EPS66783.1"/>
    </source>
</evidence>
<comment type="similarity">
    <text evidence="1">Belongs to the STK19 family.</text>
</comment>
<feature type="non-terminal residue" evidence="2">
    <location>
        <position position="1"/>
    </location>
</feature>
<proteinExistence type="inferred from homology"/>
<protein>
    <recommendedName>
        <fullName evidence="4">Serine/threonine-protein kinase 19</fullName>
    </recommendedName>
</protein>
<accession>S8DU94</accession>
<dbReference type="EMBL" id="AUSU01003483">
    <property type="protein sequence ID" value="EPS66783.1"/>
    <property type="molecule type" value="Genomic_DNA"/>
</dbReference>
<evidence type="ECO:0008006" key="4">
    <source>
        <dbReference type="Google" id="ProtNLM"/>
    </source>
</evidence>
<evidence type="ECO:0000313" key="3">
    <source>
        <dbReference type="Proteomes" id="UP000015453"/>
    </source>
</evidence>
<dbReference type="Proteomes" id="UP000015453">
    <property type="component" value="Unassembled WGS sequence"/>
</dbReference>
<evidence type="ECO:0000256" key="1">
    <source>
        <dbReference type="ARBA" id="ARBA00093458"/>
    </source>
</evidence>
<dbReference type="Pfam" id="PF10494">
    <property type="entry name" value="Stk19"/>
    <property type="match status" value="1"/>
</dbReference>
<dbReference type="OrthoDB" id="10261701at2759"/>
<dbReference type="PANTHER" id="PTHR15243:SF0">
    <property type="entry name" value="SERINE_THREONINE-PROTEIN KINASE 19"/>
    <property type="match status" value="1"/>
</dbReference>
<gene>
    <name evidence="2" type="ORF">M569_07996</name>
</gene>
<dbReference type="InterPro" id="IPR018865">
    <property type="entry name" value="STK19-like"/>
</dbReference>
<reference evidence="2 3" key="1">
    <citation type="journal article" date="2013" name="BMC Genomics">
        <title>The miniature genome of a carnivorous plant Genlisea aurea contains a low number of genes and short non-coding sequences.</title>
        <authorList>
            <person name="Leushkin E.V."/>
            <person name="Sutormin R.A."/>
            <person name="Nabieva E.R."/>
            <person name="Penin A.A."/>
            <person name="Kondrashov A.S."/>
            <person name="Logacheva M.D."/>
        </authorList>
    </citation>
    <scope>NUCLEOTIDE SEQUENCE [LARGE SCALE GENOMIC DNA]</scope>
</reference>